<sequence length="139" mass="15300">MDGNNIFLSLCAVIFTFGEVWSLEKPKGIEDEDEGLEAALIGEYGRLHAQGKQTSYMEMASLICGKIIKACAPMRPIENMKDEDGSITYDPETEGFKINPGKKVRVAGSSSSNDSKKEPVKQSKPDSIPVRQAHNHEEL</sequence>
<proteinExistence type="predicted"/>
<reference evidence="3" key="1">
    <citation type="submission" date="2022-11" db="EMBL/GenBank/DDBJ databases">
        <title>Centuries of genome instability and evolution in soft-shell clam transmissible cancer (bioRxiv).</title>
        <authorList>
            <person name="Hart S.F.M."/>
            <person name="Yonemitsu M.A."/>
            <person name="Giersch R.M."/>
            <person name="Beal B.F."/>
            <person name="Arriagada G."/>
            <person name="Davis B.W."/>
            <person name="Ostrander E.A."/>
            <person name="Goff S.P."/>
            <person name="Metzger M.J."/>
        </authorList>
    </citation>
    <scope>NUCLEOTIDE SEQUENCE</scope>
    <source>
        <strain evidence="3">MELC-2E11</strain>
        <tissue evidence="3">Siphon/mantle</tissue>
    </source>
</reference>
<name>A0ABY7DGZ8_MYAAR</name>
<evidence type="ECO:0008006" key="5">
    <source>
        <dbReference type="Google" id="ProtNLM"/>
    </source>
</evidence>
<keyword evidence="2" id="KW-0732">Signal</keyword>
<accession>A0ABY7DGZ8</accession>
<feature type="signal peptide" evidence="2">
    <location>
        <begin position="1"/>
        <end position="22"/>
    </location>
</feature>
<feature type="compositionally biased region" description="Basic and acidic residues" evidence="1">
    <location>
        <begin position="114"/>
        <end position="124"/>
    </location>
</feature>
<dbReference type="EMBL" id="CP111013">
    <property type="protein sequence ID" value="WAQ95970.1"/>
    <property type="molecule type" value="Genomic_DNA"/>
</dbReference>
<evidence type="ECO:0000313" key="4">
    <source>
        <dbReference type="Proteomes" id="UP001164746"/>
    </source>
</evidence>
<evidence type="ECO:0000256" key="1">
    <source>
        <dbReference type="SAM" id="MobiDB-lite"/>
    </source>
</evidence>
<keyword evidence="4" id="KW-1185">Reference proteome</keyword>
<gene>
    <name evidence="3" type="ORF">MAR_028660</name>
</gene>
<dbReference type="Proteomes" id="UP001164746">
    <property type="component" value="Chromosome 2"/>
</dbReference>
<feature type="chain" id="PRO_5046880401" description="Secreted protein" evidence="2">
    <location>
        <begin position="23"/>
        <end position="139"/>
    </location>
</feature>
<protein>
    <recommendedName>
        <fullName evidence="5">Secreted protein</fullName>
    </recommendedName>
</protein>
<feature type="region of interest" description="Disordered" evidence="1">
    <location>
        <begin position="79"/>
        <end position="139"/>
    </location>
</feature>
<organism evidence="3 4">
    <name type="scientific">Mya arenaria</name>
    <name type="common">Soft-shell clam</name>
    <dbReference type="NCBI Taxonomy" id="6604"/>
    <lineage>
        <taxon>Eukaryota</taxon>
        <taxon>Metazoa</taxon>
        <taxon>Spiralia</taxon>
        <taxon>Lophotrochozoa</taxon>
        <taxon>Mollusca</taxon>
        <taxon>Bivalvia</taxon>
        <taxon>Autobranchia</taxon>
        <taxon>Heteroconchia</taxon>
        <taxon>Euheterodonta</taxon>
        <taxon>Imparidentia</taxon>
        <taxon>Neoheterodontei</taxon>
        <taxon>Myida</taxon>
        <taxon>Myoidea</taxon>
        <taxon>Myidae</taxon>
        <taxon>Mya</taxon>
    </lineage>
</organism>
<evidence type="ECO:0000256" key="2">
    <source>
        <dbReference type="SAM" id="SignalP"/>
    </source>
</evidence>
<evidence type="ECO:0000313" key="3">
    <source>
        <dbReference type="EMBL" id="WAQ95970.1"/>
    </source>
</evidence>